<evidence type="ECO:0000256" key="2">
    <source>
        <dbReference type="ARBA" id="ARBA00022801"/>
    </source>
</evidence>
<name>A0A1Q2ME88_9BACT</name>
<dbReference type="InterPro" id="IPR050738">
    <property type="entry name" value="Sulfatase"/>
</dbReference>
<dbReference type="OrthoDB" id="9783154at2"/>
<evidence type="ECO:0000313" key="5">
    <source>
        <dbReference type="Proteomes" id="UP000188181"/>
    </source>
</evidence>
<keyword evidence="5" id="KW-1185">Reference proteome</keyword>
<sequence>MDRRSFLKTSLAAGIAGSGLITSAVSGESKNLESGSKPNIIFMLVDDLGWDEPGCYGGRTKMKTPNIDRLASQGVRFTHATGCAFCSPARAALMSGRYGFRTGINANICDPGGIGREFKDDEILVSQTMQNIGYKTGLFGKLHLHWNSAQLPDLPQNMGFDYSFHYAGLPYDKTINGKERRLGQAGGGMVYDHYNVPWYENGKSYTDDRYDTEVMTDKAIEFLNSKSDKPFMMWMPYFAIHEPFKAPKEWVDKYPVTEEMRADFAENVRKARIRGKRLGRAGLANWNPPIEQYRNRLAMGSCLDANIGRLLEVLDKKGLAENTVVILTSDNGPHPYAGGGKGEACDAGIRVPLIIRWPERIKPGTVSDALVENVDIYPTMVEITGGKMPDSLKFDGRSLLPVIEGKTPENWRKYSFNGIKGSLALMDKDWFYTAWAQRDDDERIWSRVTPPDSVQEPVPMDLVPQDVLKRFRAEMAGYRAQWQSCMSQHRKELQQRRQENKDFYGDRYKEIHGVRR</sequence>
<dbReference type="Gene3D" id="3.40.720.10">
    <property type="entry name" value="Alkaline Phosphatase, subunit A"/>
    <property type="match status" value="1"/>
</dbReference>
<reference evidence="5" key="1">
    <citation type="submission" date="2017-02" db="EMBL/GenBank/DDBJ databases">
        <title>Comparative genomics and description of representatives of a novel lineage of planctomycetes thriving in anoxic sediments.</title>
        <authorList>
            <person name="Spring S."/>
            <person name="Bunk B."/>
            <person name="Sproer C."/>
        </authorList>
    </citation>
    <scope>NUCLEOTIDE SEQUENCE [LARGE SCALE GENOMIC DNA]</scope>
    <source>
        <strain evidence="5">SM-Chi-D1</strain>
    </source>
</reference>
<feature type="domain" description="Sulfatase N-terminal" evidence="3">
    <location>
        <begin position="38"/>
        <end position="385"/>
    </location>
</feature>
<dbReference type="Proteomes" id="UP000188181">
    <property type="component" value="Chromosome"/>
</dbReference>
<dbReference type="PANTHER" id="PTHR42693">
    <property type="entry name" value="ARYLSULFATASE FAMILY MEMBER"/>
    <property type="match status" value="1"/>
</dbReference>
<dbReference type="Pfam" id="PF00884">
    <property type="entry name" value="Sulfatase"/>
    <property type="match status" value="1"/>
</dbReference>
<evidence type="ECO:0000259" key="3">
    <source>
        <dbReference type="Pfam" id="PF00884"/>
    </source>
</evidence>
<dbReference type="SUPFAM" id="SSF53649">
    <property type="entry name" value="Alkaline phosphatase-like"/>
    <property type="match status" value="1"/>
</dbReference>
<proteinExistence type="inferred from homology"/>
<evidence type="ECO:0000256" key="1">
    <source>
        <dbReference type="ARBA" id="ARBA00008779"/>
    </source>
</evidence>
<dbReference type="InterPro" id="IPR017850">
    <property type="entry name" value="Alkaline_phosphatase_core_sf"/>
</dbReference>
<accession>A0A1Q2ME88</accession>
<organism evidence="4 5">
    <name type="scientific">Limihaloglobus sulfuriphilus</name>
    <dbReference type="NCBI Taxonomy" id="1851148"/>
    <lineage>
        <taxon>Bacteria</taxon>
        <taxon>Pseudomonadati</taxon>
        <taxon>Planctomycetota</taxon>
        <taxon>Phycisphaerae</taxon>
        <taxon>Sedimentisphaerales</taxon>
        <taxon>Sedimentisphaeraceae</taxon>
        <taxon>Limihaloglobus</taxon>
    </lineage>
</organism>
<protein>
    <submittedName>
        <fullName evidence="4">Arylsulfatase</fullName>
        <ecNumber evidence="4">3.1.6.1</ecNumber>
    </submittedName>
</protein>
<evidence type="ECO:0000313" key="4">
    <source>
        <dbReference type="EMBL" id="AQQ71021.1"/>
    </source>
</evidence>
<comment type="similarity">
    <text evidence="1">Belongs to the sulfatase family.</text>
</comment>
<dbReference type="RefSeq" id="WP_146683241.1">
    <property type="nucleotide sequence ID" value="NZ_CP019646.1"/>
</dbReference>
<dbReference type="STRING" id="1851148.SMSP2_01385"/>
<dbReference type="PANTHER" id="PTHR42693:SF53">
    <property type="entry name" value="ENDO-4-O-SULFATASE"/>
    <property type="match status" value="1"/>
</dbReference>
<gene>
    <name evidence="4" type="primary">atsA_19</name>
    <name evidence="4" type="ORF">SMSP2_01385</name>
</gene>
<dbReference type="EC" id="3.1.6.1" evidence="4"/>
<dbReference type="InterPro" id="IPR000917">
    <property type="entry name" value="Sulfatase_N"/>
</dbReference>
<dbReference type="KEGG" id="pbas:SMSP2_01385"/>
<dbReference type="AlphaFoldDB" id="A0A1Q2ME88"/>
<dbReference type="EMBL" id="CP019646">
    <property type="protein sequence ID" value="AQQ71021.1"/>
    <property type="molecule type" value="Genomic_DNA"/>
</dbReference>
<dbReference type="GO" id="GO:0004065">
    <property type="term" value="F:arylsulfatase activity"/>
    <property type="evidence" value="ECO:0007669"/>
    <property type="project" value="UniProtKB-EC"/>
</dbReference>
<keyword evidence="2 4" id="KW-0378">Hydrolase</keyword>